<evidence type="ECO:0000256" key="1">
    <source>
        <dbReference type="SAM" id="Coils"/>
    </source>
</evidence>
<keyword evidence="2" id="KW-0812">Transmembrane</keyword>
<keyword evidence="5" id="KW-1185">Reference proteome</keyword>
<accession>A0ABW5Q4E3</accession>
<gene>
    <name evidence="4" type="ORF">ACFSUN_16000</name>
</gene>
<dbReference type="SUPFAM" id="SSF52540">
    <property type="entry name" value="P-loop containing nucleoside triphosphate hydrolases"/>
    <property type="match status" value="1"/>
</dbReference>
<feature type="coiled-coil region" evidence="1">
    <location>
        <begin position="199"/>
        <end position="240"/>
    </location>
</feature>
<keyword evidence="2" id="KW-1133">Transmembrane helix</keyword>
<dbReference type="Proteomes" id="UP001597451">
    <property type="component" value="Unassembled WGS sequence"/>
</dbReference>
<feature type="domain" description="YhaN AAA" evidence="3">
    <location>
        <begin position="1"/>
        <end position="200"/>
    </location>
</feature>
<feature type="coiled-coil region" evidence="1">
    <location>
        <begin position="291"/>
        <end position="357"/>
    </location>
</feature>
<organism evidence="4 5">
    <name type="scientific">Oceanobacillus kapialis</name>
    <dbReference type="NCBI Taxonomy" id="481353"/>
    <lineage>
        <taxon>Bacteria</taxon>
        <taxon>Bacillati</taxon>
        <taxon>Bacillota</taxon>
        <taxon>Bacilli</taxon>
        <taxon>Bacillales</taxon>
        <taxon>Bacillaceae</taxon>
        <taxon>Oceanobacillus</taxon>
    </lineage>
</organism>
<dbReference type="Gene3D" id="3.40.50.300">
    <property type="entry name" value="P-loop containing nucleotide triphosphate hydrolases"/>
    <property type="match status" value="2"/>
</dbReference>
<protein>
    <submittedName>
        <fullName evidence="4">AAA family ATPase</fullName>
    </submittedName>
</protein>
<feature type="coiled-coil region" evidence="1">
    <location>
        <begin position="617"/>
        <end position="805"/>
    </location>
</feature>
<dbReference type="Pfam" id="PF13514">
    <property type="entry name" value="AAA_27"/>
    <property type="match status" value="1"/>
</dbReference>
<dbReference type="PANTHER" id="PTHR41259:SF1">
    <property type="entry name" value="DOUBLE-STRAND BREAK REPAIR RAD50 ATPASE, PUTATIVE-RELATED"/>
    <property type="match status" value="1"/>
</dbReference>
<sequence length="983" mass="115005">MKLVKATIYGFGVWVDKTIEFPEFGPTLVYGENESGKSTLHAFLLFMLFGLGPKQRQSYQPRTSGKMGGSLTVNDPEVGMFTIERMDSLRNGAAICYADSGAEHDEAWLKSRLKGMTEKTYQSIFSFSASDLSGLPRMKEEDLGEVLLGIGLTGSTDIHAFETSLENKINQLFKPSGKKPIINEQLFKLDTRFSELQKTKALEATYREKKERIQELTDSIVSLKQTLQDKKISLNSQERKLEALPDIQRYVTTVKRLKGFPQSIRFPEDGLNRMQQVKEQLLPIQSEFVLLQDHQKKYREQLDRIEESKLDMDEGKVKHAYILKKQTEEYNTRKKEVDYLLRQIEQLQDQIDQELSQLHIGLTKEELEDIKLPFHLDKSWSQLKKEQDTLALEQAKHIEENHQIKQDRARLLAQAESLEATLLSEERIRELKSKEDQLAEYSILESKKSKASGTKRTWKEWKQKKVKAYQSTLLFSMAVAVLFAVIGIMSENYIYYVVSGVSLVFGMLQWGFGKKSLIEIEAFADTKENQFLTIEEKREASQQLQEHERATREIATIEAQLKSLDQTFTAWQEKGQEIQEKQNVLDNKTIKERQQHSYLADIDVTYWPDLHHKLKHLIRLSVEKKRQQDSLEQLQEAQQKFSSNLNAFLNSLERETLNIEDNITFLEERIKEYETMESHRAHYRKLYEETTEQLQDTEKKLAVYKEAYNALLDYAEVEEENAFYERASLLTERRQLQEEAERLEEQLQSMLVTEDKKSLQLPDETEMMEAIKASKQRITWLEKDLESKREQLADVKAEINQLEASGQYSEALHAFTMEKEELQQSVRKWAVLKTAKGMLEETKRQYRDKYLTKVMEKTSEYFKLMTGSKYRKVYPPMEGRLFQVETTDHIRYNVQELSQGTKDQLYIALRIAISNIMNDKHKLPFLLDDAFVHFDSIRTENMFYLLDQLSETQQVILFTCKEELIKHFDQEKIIQLKNSVRIN</sequence>
<feature type="coiled-coil region" evidence="1">
    <location>
        <begin position="540"/>
        <end position="567"/>
    </location>
</feature>
<evidence type="ECO:0000259" key="3">
    <source>
        <dbReference type="Pfam" id="PF13514"/>
    </source>
</evidence>
<reference evidence="5" key="1">
    <citation type="journal article" date="2019" name="Int. J. Syst. Evol. Microbiol.">
        <title>The Global Catalogue of Microorganisms (GCM) 10K type strain sequencing project: providing services to taxonomists for standard genome sequencing and annotation.</title>
        <authorList>
            <consortium name="The Broad Institute Genomics Platform"/>
            <consortium name="The Broad Institute Genome Sequencing Center for Infectious Disease"/>
            <person name="Wu L."/>
            <person name="Ma J."/>
        </authorList>
    </citation>
    <scope>NUCLEOTIDE SEQUENCE [LARGE SCALE GENOMIC DNA]</scope>
    <source>
        <strain evidence="5">TISTR 1858</strain>
    </source>
</reference>
<proteinExistence type="predicted"/>
<evidence type="ECO:0000313" key="4">
    <source>
        <dbReference type="EMBL" id="MFD2630290.1"/>
    </source>
</evidence>
<feature type="transmembrane region" description="Helical" evidence="2">
    <location>
        <begin position="468"/>
        <end position="487"/>
    </location>
</feature>
<evidence type="ECO:0000256" key="2">
    <source>
        <dbReference type="SAM" id="Phobius"/>
    </source>
</evidence>
<keyword evidence="1" id="KW-0175">Coiled coil</keyword>
<dbReference type="PANTHER" id="PTHR41259">
    <property type="entry name" value="DOUBLE-STRAND BREAK REPAIR RAD50 ATPASE, PUTATIVE-RELATED"/>
    <property type="match status" value="1"/>
</dbReference>
<dbReference type="RefSeq" id="WP_379563364.1">
    <property type="nucleotide sequence ID" value="NZ_JBHUMX010000041.1"/>
</dbReference>
<dbReference type="InterPro" id="IPR027417">
    <property type="entry name" value="P-loop_NTPase"/>
</dbReference>
<dbReference type="InterPro" id="IPR038734">
    <property type="entry name" value="YhaN_AAA"/>
</dbReference>
<comment type="caution">
    <text evidence="4">The sequence shown here is derived from an EMBL/GenBank/DDBJ whole genome shotgun (WGS) entry which is preliminary data.</text>
</comment>
<dbReference type="EMBL" id="JBHUMX010000041">
    <property type="protein sequence ID" value="MFD2630290.1"/>
    <property type="molecule type" value="Genomic_DNA"/>
</dbReference>
<feature type="transmembrane region" description="Helical" evidence="2">
    <location>
        <begin position="493"/>
        <end position="512"/>
    </location>
</feature>
<name>A0ABW5Q4E3_9BACI</name>
<keyword evidence="2" id="KW-0472">Membrane</keyword>
<evidence type="ECO:0000313" key="5">
    <source>
        <dbReference type="Proteomes" id="UP001597451"/>
    </source>
</evidence>